<feature type="compositionally biased region" description="Basic residues" evidence="1">
    <location>
        <begin position="1"/>
        <end position="10"/>
    </location>
</feature>
<feature type="compositionally biased region" description="Basic residues" evidence="1">
    <location>
        <begin position="18"/>
        <end position="31"/>
    </location>
</feature>
<dbReference type="EMBL" id="BT085568">
    <property type="protein sequence ID" value="ACR35921.1"/>
    <property type="molecule type" value="mRNA"/>
</dbReference>
<dbReference type="AlphaFoldDB" id="C4J421"/>
<evidence type="ECO:0000313" key="2">
    <source>
        <dbReference type="EMBL" id="ACR35921.1"/>
    </source>
</evidence>
<proteinExistence type="evidence at transcript level"/>
<accession>C4J421</accession>
<protein>
    <submittedName>
        <fullName evidence="2">Uncharacterized protein</fullName>
    </submittedName>
</protein>
<name>C4J421_MAIZE</name>
<organism evidence="2">
    <name type="scientific">Zea mays</name>
    <name type="common">Maize</name>
    <dbReference type="NCBI Taxonomy" id="4577"/>
    <lineage>
        <taxon>Eukaryota</taxon>
        <taxon>Viridiplantae</taxon>
        <taxon>Streptophyta</taxon>
        <taxon>Embryophyta</taxon>
        <taxon>Tracheophyta</taxon>
        <taxon>Spermatophyta</taxon>
        <taxon>Magnoliopsida</taxon>
        <taxon>Liliopsida</taxon>
        <taxon>Poales</taxon>
        <taxon>Poaceae</taxon>
        <taxon>PACMAD clade</taxon>
        <taxon>Panicoideae</taxon>
        <taxon>Andropogonodae</taxon>
        <taxon>Andropogoneae</taxon>
        <taxon>Tripsacinae</taxon>
        <taxon>Zea</taxon>
    </lineage>
</organism>
<evidence type="ECO:0000256" key="1">
    <source>
        <dbReference type="SAM" id="MobiDB-lite"/>
    </source>
</evidence>
<feature type="region of interest" description="Disordered" evidence="1">
    <location>
        <begin position="1"/>
        <end position="40"/>
    </location>
</feature>
<reference evidence="2" key="1">
    <citation type="journal article" date="2009" name="PLoS Genet.">
        <title>Sequencing, mapping, and analysis of 27,455 maize full-length cDNAs.</title>
        <authorList>
            <person name="Soderlund C."/>
            <person name="Descour A."/>
            <person name="Kudrna D."/>
            <person name="Bomhoff M."/>
            <person name="Boyd L."/>
            <person name="Currie J."/>
            <person name="Angelova A."/>
            <person name="Collura K."/>
            <person name="Wissotski M."/>
            <person name="Ashley E."/>
            <person name="Morrow D."/>
            <person name="Fernandes J."/>
            <person name="Walbot V."/>
            <person name="Yu Y."/>
        </authorList>
    </citation>
    <scope>NUCLEOTIDE SEQUENCE</scope>
    <source>
        <strain evidence="2">B73</strain>
    </source>
</reference>
<sequence>MRSRSRRVRFRVAAASRPSHRSPLRRRKTRKMMQSDSRTKRACRYLASGGVVPAVALGPCLPCLRRWARQWRRRMARESKI</sequence>